<dbReference type="EMBL" id="MU154533">
    <property type="protein sequence ID" value="KAF9499227.1"/>
    <property type="molecule type" value="Genomic_DNA"/>
</dbReference>
<dbReference type="OrthoDB" id="3124041at2759"/>
<keyword evidence="2" id="KW-1185">Reference proteome</keyword>
<evidence type="ECO:0000313" key="2">
    <source>
        <dbReference type="Proteomes" id="UP000807025"/>
    </source>
</evidence>
<gene>
    <name evidence="1" type="ORF">BDN71DRAFT_1442274</name>
</gene>
<protein>
    <submittedName>
        <fullName evidence="1">Uncharacterized protein</fullName>
    </submittedName>
</protein>
<proteinExistence type="predicted"/>
<name>A0A9P6A370_PLEER</name>
<dbReference type="Proteomes" id="UP000807025">
    <property type="component" value="Unassembled WGS sequence"/>
</dbReference>
<comment type="caution">
    <text evidence="1">The sequence shown here is derived from an EMBL/GenBank/DDBJ whole genome shotgun (WGS) entry which is preliminary data.</text>
</comment>
<dbReference type="AlphaFoldDB" id="A0A9P6A370"/>
<sequence>MLRRGSHPFHVLVMYGSQISALALHMHMLRHAASADFFRSNNWVKDFINHSPFPKILDRFVLHIRSSLSCPKFKYPQSTDSSEDLSTFLARLRDSGMLKHINVTVLITMVPYTGFVLDASNASEMRKVREGFAPILGPGVNIQLTIRRTSGRGYETLDWMVLGGGGDRFTG</sequence>
<accession>A0A9P6A370</accession>
<evidence type="ECO:0000313" key="1">
    <source>
        <dbReference type="EMBL" id="KAF9499227.1"/>
    </source>
</evidence>
<organism evidence="1 2">
    <name type="scientific">Pleurotus eryngii</name>
    <name type="common">Boletus of the steppes</name>
    <dbReference type="NCBI Taxonomy" id="5323"/>
    <lineage>
        <taxon>Eukaryota</taxon>
        <taxon>Fungi</taxon>
        <taxon>Dikarya</taxon>
        <taxon>Basidiomycota</taxon>
        <taxon>Agaricomycotina</taxon>
        <taxon>Agaricomycetes</taxon>
        <taxon>Agaricomycetidae</taxon>
        <taxon>Agaricales</taxon>
        <taxon>Pleurotineae</taxon>
        <taxon>Pleurotaceae</taxon>
        <taxon>Pleurotus</taxon>
    </lineage>
</organism>
<reference evidence="1" key="1">
    <citation type="submission" date="2020-11" db="EMBL/GenBank/DDBJ databases">
        <authorList>
            <consortium name="DOE Joint Genome Institute"/>
            <person name="Ahrendt S."/>
            <person name="Riley R."/>
            <person name="Andreopoulos W."/>
            <person name="Labutti K."/>
            <person name="Pangilinan J."/>
            <person name="Ruiz-Duenas F.J."/>
            <person name="Barrasa J.M."/>
            <person name="Sanchez-Garcia M."/>
            <person name="Camarero S."/>
            <person name="Miyauchi S."/>
            <person name="Serrano A."/>
            <person name="Linde D."/>
            <person name="Babiker R."/>
            <person name="Drula E."/>
            <person name="Ayuso-Fernandez I."/>
            <person name="Pacheco R."/>
            <person name="Padilla G."/>
            <person name="Ferreira P."/>
            <person name="Barriuso J."/>
            <person name="Kellner H."/>
            <person name="Castanera R."/>
            <person name="Alfaro M."/>
            <person name="Ramirez L."/>
            <person name="Pisabarro A.G."/>
            <person name="Kuo A."/>
            <person name="Tritt A."/>
            <person name="Lipzen A."/>
            <person name="He G."/>
            <person name="Yan M."/>
            <person name="Ng V."/>
            <person name="Cullen D."/>
            <person name="Martin F."/>
            <person name="Rosso M.-N."/>
            <person name="Henrissat B."/>
            <person name="Hibbett D."/>
            <person name="Martinez A.T."/>
            <person name="Grigoriev I.V."/>
        </authorList>
    </citation>
    <scope>NUCLEOTIDE SEQUENCE</scope>
    <source>
        <strain evidence="1">ATCC 90797</strain>
    </source>
</reference>